<feature type="transmembrane region" description="Helical" evidence="1">
    <location>
        <begin position="100"/>
        <end position="117"/>
    </location>
</feature>
<keyword evidence="1" id="KW-1133">Transmembrane helix</keyword>
<proteinExistence type="predicted"/>
<sequence length="155" mass="17418">IRLGTILDIEEFLQSGLGQISRCRILTESNIDQPQTRVENGPFRITCSIASGLGHIPERGPKKNRNLGSAEIVLDPIRRCTSVVSAWKQKRASRRFRRPARFFLCPGNLVAMLLLAWCGSLKRFVGSSLYRLFSLYPLWSGVGFCSIFVYKKGLA</sequence>
<feature type="transmembrane region" description="Helical" evidence="1">
    <location>
        <begin position="129"/>
        <end position="150"/>
    </location>
</feature>
<dbReference type="EMBL" id="BMAW01114649">
    <property type="protein sequence ID" value="GFT62680.1"/>
    <property type="molecule type" value="Genomic_DNA"/>
</dbReference>
<comment type="caution">
    <text evidence="2">The sequence shown here is derived from an EMBL/GenBank/DDBJ whole genome shotgun (WGS) entry which is preliminary data.</text>
</comment>
<organism evidence="2 3">
    <name type="scientific">Nephila pilipes</name>
    <name type="common">Giant wood spider</name>
    <name type="synonym">Nephila maculata</name>
    <dbReference type="NCBI Taxonomy" id="299642"/>
    <lineage>
        <taxon>Eukaryota</taxon>
        <taxon>Metazoa</taxon>
        <taxon>Ecdysozoa</taxon>
        <taxon>Arthropoda</taxon>
        <taxon>Chelicerata</taxon>
        <taxon>Arachnida</taxon>
        <taxon>Araneae</taxon>
        <taxon>Araneomorphae</taxon>
        <taxon>Entelegynae</taxon>
        <taxon>Araneoidea</taxon>
        <taxon>Nephilidae</taxon>
        <taxon>Nephila</taxon>
    </lineage>
</organism>
<evidence type="ECO:0000313" key="2">
    <source>
        <dbReference type="EMBL" id="GFT62680.1"/>
    </source>
</evidence>
<protein>
    <submittedName>
        <fullName evidence="2">Uncharacterized protein</fullName>
    </submittedName>
</protein>
<keyword evidence="1" id="KW-0472">Membrane</keyword>
<keyword evidence="1" id="KW-0812">Transmembrane</keyword>
<gene>
    <name evidence="2" type="ORF">NPIL_84411</name>
</gene>
<evidence type="ECO:0000313" key="3">
    <source>
        <dbReference type="Proteomes" id="UP000887013"/>
    </source>
</evidence>
<dbReference type="AlphaFoldDB" id="A0A8X6U0H7"/>
<dbReference type="Proteomes" id="UP000887013">
    <property type="component" value="Unassembled WGS sequence"/>
</dbReference>
<keyword evidence="3" id="KW-1185">Reference proteome</keyword>
<accession>A0A8X6U0H7</accession>
<evidence type="ECO:0000256" key="1">
    <source>
        <dbReference type="SAM" id="Phobius"/>
    </source>
</evidence>
<name>A0A8X6U0H7_NEPPI</name>
<reference evidence="2" key="1">
    <citation type="submission" date="2020-08" db="EMBL/GenBank/DDBJ databases">
        <title>Multicomponent nature underlies the extraordinary mechanical properties of spider dragline silk.</title>
        <authorList>
            <person name="Kono N."/>
            <person name="Nakamura H."/>
            <person name="Mori M."/>
            <person name="Yoshida Y."/>
            <person name="Ohtoshi R."/>
            <person name="Malay A.D."/>
            <person name="Moran D.A.P."/>
            <person name="Tomita M."/>
            <person name="Numata K."/>
            <person name="Arakawa K."/>
        </authorList>
    </citation>
    <scope>NUCLEOTIDE SEQUENCE</scope>
</reference>
<feature type="non-terminal residue" evidence="2">
    <location>
        <position position="1"/>
    </location>
</feature>